<gene>
    <name evidence="1" type="ORF">MLD38_038433</name>
</gene>
<comment type="caution">
    <text evidence="1">The sequence shown here is derived from an EMBL/GenBank/DDBJ whole genome shotgun (WGS) entry which is preliminary data.</text>
</comment>
<dbReference type="EMBL" id="CM042891">
    <property type="protein sequence ID" value="KAI4302716.1"/>
    <property type="molecule type" value="Genomic_DNA"/>
</dbReference>
<reference evidence="2" key="1">
    <citation type="journal article" date="2023" name="Front. Plant Sci.">
        <title>Chromosomal-level genome assembly of Melastoma candidum provides insights into trichome evolution.</title>
        <authorList>
            <person name="Zhong Y."/>
            <person name="Wu W."/>
            <person name="Sun C."/>
            <person name="Zou P."/>
            <person name="Liu Y."/>
            <person name="Dai S."/>
            <person name="Zhou R."/>
        </authorList>
    </citation>
    <scope>NUCLEOTIDE SEQUENCE [LARGE SCALE GENOMIC DNA]</scope>
</reference>
<accession>A0ACB9KZX4</accession>
<name>A0ACB9KZX4_9MYRT</name>
<dbReference type="Proteomes" id="UP001057402">
    <property type="component" value="Chromosome 12"/>
</dbReference>
<proteinExistence type="predicted"/>
<sequence length="539" mass="58373">MLAWCRFAASISACLVIVLVLAGGRTSLVSAAGDDASRDDKDAPTSPSCHNDFQLVKVKIWVNGKEKETLGGLTARFGGLLPSDLEEAVKLPVVLTNPENCCSNITTKLSGLIALSARGECDFTIKAETAQSGGAMALLVINDEEDLFEMVCPKNDSSLNISIPVVMVSKSAGSTLKSVLASGQVELLLYSPKRPIVDGSVVFLWMMAVGTIICASIWSDITAPDQSDERYNELTPKESATAALAKEEDEKEILDISVIGAVGFVVMASVFLVLLYFFMSSWVFWVLIVLFCIGGVEGMHSCIVGLISRNCKSCSEKTMHLPLIGNVSVVSFVVLLFCLAFAIFWVIHQNASYAWIGQDILGVCMMITVLQVARLPNIMVATVLLCCAFLYDIFWVFLSPLFFKESVMVAVARGDNSGGVSIPMLLRVPRTFDPWGGYDMIGFGDILFPGLLVLLLYRFDKENKRTRLGGYFLWATIGYAIGLCLTYIGLYVMNGHGQPALLYLVPCTLGLTILLSLTRGELGVLWHYGNGSSSSADAV</sequence>
<organism evidence="1 2">
    <name type="scientific">Melastoma candidum</name>
    <dbReference type="NCBI Taxonomy" id="119954"/>
    <lineage>
        <taxon>Eukaryota</taxon>
        <taxon>Viridiplantae</taxon>
        <taxon>Streptophyta</taxon>
        <taxon>Embryophyta</taxon>
        <taxon>Tracheophyta</taxon>
        <taxon>Spermatophyta</taxon>
        <taxon>Magnoliopsida</taxon>
        <taxon>eudicotyledons</taxon>
        <taxon>Gunneridae</taxon>
        <taxon>Pentapetalae</taxon>
        <taxon>rosids</taxon>
        <taxon>malvids</taxon>
        <taxon>Myrtales</taxon>
        <taxon>Melastomataceae</taxon>
        <taxon>Melastomatoideae</taxon>
        <taxon>Melastomateae</taxon>
        <taxon>Melastoma</taxon>
    </lineage>
</organism>
<evidence type="ECO:0000313" key="2">
    <source>
        <dbReference type="Proteomes" id="UP001057402"/>
    </source>
</evidence>
<protein>
    <submittedName>
        <fullName evidence="1">Uncharacterized protein</fullName>
    </submittedName>
</protein>
<keyword evidence="2" id="KW-1185">Reference proteome</keyword>
<evidence type="ECO:0000313" key="1">
    <source>
        <dbReference type="EMBL" id="KAI4302716.1"/>
    </source>
</evidence>